<evidence type="ECO:0000256" key="4">
    <source>
        <dbReference type="ARBA" id="ARBA00022695"/>
    </source>
</evidence>
<comment type="cofactor">
    <cofactor evidence="9">
        <name>Mg(2+)</name>
        <dbReference type="ChEBI" id="CHEBI:18420"/>
    </cofactor>
    <text evidence="9">Binds 2 Mg(2+) per subunit.</text>
</comment>
<dbReference type="GO" id="GO:0000166">
    <property type="term" value="F:nucleotide binding"/>
    <property type="evidence" value="ECO:0007669"/>
    <property type="project" value="UniProtKB-KW"/>
</dbReference>
<evidence type="ECO:0000256" key="9">
    <source>
        <dbReference type="PIRSR" id="PIRSR605093-1"/>
    </source>
</evidence>
<dbReference type="GO" id="GO:0039694">
    <property type="term" value="P:viral RNA genome replication"/>
    <property type="evidence" value="ECO:0007669"/>
    <property type="project" value="InterPro"/>
</dbReference>
<evidence type="ECO:0000256" key="6">
    <source>
        <dbReference type="ARBA" id="ARBA00022953"/>
    </source>
</evidence>
<organism evidence="12">
    <name type="scientific">Leviviridae sp</name>
    <dbReference type="NCBI Taxonomy" id="2027243"/>
    <lineage>
        <taxon>Viruses</taxon>
        <taxon>Riboviria</taxon>
        <taxon>Orthornavirae</taxon>
        <taxon>Lenarviricota</taxon>
        <taxon>Leviviricetes</taxon>
        <taxon>Norzivirales</taxon>
        <taxon>Fiersviridae</taxon>
    </lineage>
</organism>
<sequence length="600" mass="68154">MKSLMLFLQHVLEDFGNRCRISTSADFKTISTRVEREGLSFLTITLANFGADFQKSLDQGYVDHDLFIGFRFRGSLPQLFGGFFDLVFDRSSGRLLDEPDIDAIYGIRQTCLFFSKIKIDCTPERNLKALRGYILCEQEVREADARRTEDMYLEFHRVSRLLFREILTEMDHSIYYLDGISPIHGSGATANRLRGNAKWLDKTWTARLDCVFPHWEFIVPNYNFYHEVADVVLLEPGQELPVKVTLVPKTQKTPRIIAEEPSYMMFMQKALQEMLYEKVESSTTLSTFIGFSDQRPNRVLAQKGSITGNLATLDLSEASDRVSNQLVRRMLSDHPHLLDAIDATRSRKADVPGFGVQRLAKFASMGSALCFPIEAMVFLTLCFVGIQRKLNRQITKKDIKSFLGSVRVYGDDIIIPVDFVHHVVGSLSDFGLKVNTGKSYWTGKFRESCGGDYYEGYDITAVRLRRLFPTQRGHAEEIRSLISLRNQLYKAGLWGTVRYLDSIVEGLKLPFPAVAESSPIHGKFSYLGYEVQAMDKNLHSPLVKGMVSSARLPVSRLDGYAALNKIFLTRGELPLADRNHLERAGRPDSVDIKVRMARPF</sequence>
<keyword evidence="4" id="KW-0548">Nucleotidyltransferase</keyword>
<gene>
    <name evidence="12" type="ORF">H1BulkLitter53731_000001</name>
</gene>
<evidence type="ECO:0000259" key="11">
    <source>
        <dbReference type="PROSITE" id="PS50522"/>
    </source>
</evidence>
<evidence type="ECO:0000256" key="10">
    <source>
        <dbReference type="SAM" id="Phobius"/>
    </source>
</evidence>
<keyword evidence="6" id="KW-0693">Viral RNA replication</keyword>
<protein>
    <recommendedName>
        <fullName evidence="1">RNA-directed RNA polymerase</fullName>
        <ecNumber evidence="1">2.7.7.48</ecNumber>
    </recommendedName>
    <alternativeName>
        <fullName evidence="7">RNA replicase beta chain</fullName>
    </alternativeName>
</protein>
<evidence type="ECO:0000313" key="12">
    <source>
        <dbReference type="EMBL" id="QDH90215.1"/>
    </source>
</evidence>
<keyword evidence="10" id="KW-1133">Transmembrane helix</keyword>
<name>A0A514D9B7_9VIRU</name>
<keyword evidence="10" id="KW-0812">Transmembrane</keyword>
<dbReference type="PROSITE" id="PS50522">
    <property type="entry name" value="RDRP_PHAGE"/>
    <property type="match status" value="1"/>
</dbReference>
<dbReference type="GO" id="GO:0046872">
    <property type="term" value="F:metal ion binding"/>
    <property type="evidence" value="ECO:0007669"/>
    <property type="project" value="UniProtKB-KW"/>
</dbReference>
<evidence type="ECO:0000256" key="1">
    <source>
        <dbReference type="ARBA" id="ARBA00012494"/>
    </source>
</evidence>
<evidence type="ECO:0000256" key="3">
    <source>
        <dbReference type="ARBA" id="ARBA00022679"/>
    </source>
</evidence>
<dbReference type="InterPro" id="IPR005093">
    <property type="entry name" value="RNArep_beta"/>
</dbReference>
<keyword evidence="10" id="KW-0472">Membrane</keyword>
<feature type="domain" description="RdRp catalytic" evidence="11">
    <location>
        <begin position="299"/>
        <end position="443"/>
    </location>
</feature>
<feature type="transmembrane region" description="Helical" evidence="10">
    <location>
        <begin position="362"/>
        <end position="386"/>
    </location>
</feature>
<dbReference type="InterPro" id="IPR007096">
    <property type="entry name" value="RNA-dir_Rpol_cat_phage"/>
</dbReference>
<reference evidence="12" key="1">
    <citation type="submission" date="2019-05" db="EMBL/GenBank/DDBJ databases">
        <title>Metatranscriptomic reconstruction reveals RNA viruses with the potential to shape carbon cycling in soil.</title>
        <authorList>
            <person name="Starr E.P."/>
            <person name="Nuccio E."/>
            <person name="Pett-Ridge J."/>
            <person name="Banfield J.F."/>
            <person name="Firestone M.K."/>
        </authorList>
    </citation>
    <scope>NUCLEOTIDE SEQUENCE</scope>
    <source>
        <strain evidence="12">H1_Bulk_Litter_5_scaffold_3731</strain>
    </source>
</reference>
<proteinExistence type="predicted"/>
<keyword evidence="9" id="KW-0460">Magnesium</keyword>
<feature type="binding site" evidence="9">
    <location>
        <position position="412"/>
    </location>
    <ligand>
        <name>Mg(2+)</name>
        <dbReference type="ChEBI" id="CHEBI:18420"/>
        <label>2</label>
    </ligand>
</feature>
<dbReference type="EMBL" id="MN035358">
    <property type="protein sequence ID" value="QDH90215.1"/>
    <property type="molecule type" value="Genomic_RNA"/>
</dbReference>
<dbReference type="EC" id="2.7.7.48" evidence="1"/>
<feature type="binding site" evidence="9">
    <location>
        <position position="314"/>
    </location>
    <ligand>
        <name>Mg(2+)</name>
        <dbReference type="ChEBI" id="CHEBI:18420"/>
        <label>2</label>
    </ligand>
</feature>
<evidence type="ECO:0000256" key="5">
    <source>
        <dbReference type="ARBA" id="ARBA00022741"/>
    </source>
</evidence>
<dbReference type="Pfam" id="PF03431">
    <property type="entry name" value="RNA_replicase_B"/>
    <property type="match status" value="1"/>
</dbReference>
<evidence type="ECO:0000256" key="7">
    <source>
        <dbReference type="ARBA" id="ARBA00030248"/>
    </source>
</evidence>
<evidence type="ECO:0000256" key="8">
    <source>
        <dbReference type="ARBA" id="ARBA00048744"/>
    </source>
</evidence>
<keyword evidence="5" id="KW-0547">Nucleotide-binding</keyword>
<dbReference type="GO" id="GO:0003968">
    <property type="term" value="F:RNA-directed RNA polymerase activity"/>
    <property type="evidence" value="ECO:0007669"/>
    <property type="project" value="UniProtKB-KW"/>
</dbReference>
<keyword evidence="9" id="KW-0479">Metal-binding</keyword>
<keyword evidence="2 12" id="KW-0696">RNA-directed RNA polymerase</keyword>
<keyword evidence="3" id="KW-0808">Transferase</keyword>
<feature type="binding site" evidence="9">
    <location>
        <position position="411"/>
    </location>
    <ligand>
        <name>Mg(2+)</name>
        <dbReference type="ChEBI" id="CHEBI:18420"/>
        <label>2</label>
    </ligand>
</feature>
<accession>A0A514D9B7</accession>
<evidence type="ECO:0000256" key="2">
    <source>
        <dbReference type="ARBA" id="ARBA00022484"/>
    </source>
</evidence>
<comment type="catalytic activity">
    <reaction evidence="8">
        <text>RNA(n) + a ribonucleoside 5'-triphosphate = RNA(n+1) + diphosphate</text>
        <dbReference type="Rhea" id="RHEA:21248"/>
        <dbReference type="Rhea" id="RHEA-COMP:14527"/>
        <dbReference type="Rhea" id="RHEA-COMP:17342"/>
        <dbReference type="ChEBI" id="CHEBI:33019"/>
        <dbReference type="ChEBI" id="CHEBI:61557"/>
        <dbReference type="ChEBI" id="CHEBI:140395"/>
        <dbReference type="EC" id="2.7.7.48"/>
    </reaction>
</comment>